<evidence type="ECO:0000313" key="1">
    <source>
        <dbReference type="EMBL" id="CAG8840161.1"/>
    </source>
</evidence>
<name>A0ABN7WT11_GIGMA</name>
<evidence type="ECO:0000313" key="2">
    <source>
        <dbReference type="Proteomes" id="UP000789901"/>
    </source>
</evidence>
<comment type="caution">
    <text evidence="1">The sequence shown here is derived from an EMBL/GenBank/DDBJ whole genome shotgun (WGS) entry which is preliminary data.</text>
</comment>
<accession>A0ABN7WT11</accession>
<feature type="non-terminal residue" evidence="1">
    <location>
        <position position="1"/>
    </location>
</feature>
<organism evidence="1 2">
    <name type="scientific">Gigaspora margarita</name>
    <dbReference type="NCBI Taxonomy" id="4874"/>
    <lineage>
        <taxon>Eukaryota</taxon>
        <taxon>Fungi</taxon>
        <taxon>Fungi incertae sedis</taxon>
        <taxon>Mucoromycota</taxon>
        <taxon>Glomeromycotina</taxon>
        <taxon>Glomeromycetes</taxon>
        <taxon>Diversisporales</taxon>
        <taxon>Gigasporaceae</taxon>
        <taxon>Gigaspora</taxon>
    </lineage>
</organism>
<dbReference type="CDD" id="cd22744">
    <property type="entry name" value="OTU"/>
    <property type="match status" value="1"/>
</dbReference>
<gene>
    <name evidence="1" type="ORF">GMARGA_LOCUS34779</name>
</gene>
<sequence length="233" mass="26551">NKLLKATIYEACLCELRVNYNIPCRHMLPKEGTVMLSIIPTRWLLFSDRDRPDSNSQEPDLANLKSSDTLFSLKSRLYKIENLAVPAIDLSEVKMPEKIVGKGRPPGTKRLPIAVELIEQLKKKKVKTIKKSIVEVQMICKIFLVESDGNCGFRSLAVAIRENKESWILVKLAMRGQLTKHIEIYRNWLGYYTNLLNQILECRASLCPPSHWFLSSDCAQLAADTFSVPITIF</sequence>
<dbReference type="Proteomes" id="UP000789901">
    <property type="component" value="Unassembled WGS sequence"/>
</dbReference>
<proteinExistence type="predicted"/>
<keyword evidence="2" id="KW-1185">Reference proteome</keyword>
<dbReference type="EMBL" id="CAJVQB010062195">
    <property type="protein sequence ID" value="CAG8840161.1"/>
    <property type="molecule type" value="Genomic_DNA"/>
</dbReference>
<protein>
    <submittedName>
        <fullName evidence="1">6420_t:CDS:1</fullName>
    </submittedName>
</protein>
<reference evidence="1 2" key="1">
    <citation type="submission" date="2021-06" db="EMBL/GenBank/DDBJ databases">
        <authorList>
            <person name="Kallberg Y."/>
            <person name="Tangrot J."/>
            <person name="Rosling A."/>
        </authorList>
    </citation>
    <scope>NUCLEOTIDE SEQUENCE [LARGE SCALE GENOMIC DNA]</scope>
    <source>
        <strain evidence="1 2">120-4 pot B 10/14</strain>
    </source>
</reference>